<reference evidence="5 6" key="1">
    <citation type="submission" date="2019-03" db="EMBL/GenBank/DDBJ databases">
        <title>First draft genome of Liparis tanakae, snailfish: a comprehensive survey of snailfish specific genes.</title>
        <authorList>
            <person name="Kim W."/>
            <person name="Song I."/>
            <person name="Jeong J.-H."/>
            <person name="Kim D."/>
            <person name="Kim S."/>
            <person name="Ryu S."/>
            <person name="Song J.Y."/>
            <person name="Lee S.K."/>
        </authorList>
    </citation>
    <scope>NUCLEOTIDE SEQUENCE [LARGE SCALE GENOMIC DNA]</scope>
    <source>
        <tissue evidence="5">Muscle</tissue>
    </source>
</reference>
<dbReference type="InterPro" id="IPR027417">
    <property type="entry name" value="P-loop_NTPase"/>
</dbReference>
<evidence type="ECO:0000313" key="6">
    <source>
        <dbReference type="Proteomes" id="UP000314294"/>
    </source>
</evidence>
<comment type="caution">
    <text evidence="5">The sequence shown here is derived from an EMBL/GenBank/DDBJ whole genome shotgun (WGS) entry which is preliminary data.</text>
</comment>
<dbReference type="GO" id="GO:0005634">
    <property type="term" value="C:nucleus"/>
    <property type="evidence" value="ECO:0007669"/>
    <property type="project" value="TreeGrafter"/>
</dbReference>
<evidence type="ECO:0000313" key="5">
    <source>
        <dbReference type="EMBL" id="TNN85356.1"/>
    </source>
</evidence>
<keyword evidence="1" id="KW-0547">Nucleotide-binding</keyword>
<dbReference type="GO" id="GO:0030687">
    <property type="term" value="C:preribosome, large subunit precursor"/>
    <property type="evidence" value="ECO:0007669"/>
    <property type="project" value="TreeGrafter"/>
</dbReference>
<accession>A0A4Z2J5A1</accession>
<evidence type="ECO:0000256" key="1">
    <source>
        <dbReference type="ARBA" id="ARBA00022741"/>
    </source>
</evidence>
<keyword evidence="6" id="KW-1185">Reference proteome</keyword>
<feature type="domain" description="ATPase dynein-related AAA" evidence="4">
    <location>
        <begin position="275"/>
        <end position="394"/>
    </location>
</feature>
<evidence type="ECO:0000256" key="3">
    <source>
        <dbReference type="SAM" id="MobiDB-lite"/>
    </source>
</evidence>
<name>A0A4Z2J5A1_9TELE</name>
<evidence type="ECO:0000259" key="4">
    <source>
        <dbReference type="Pfam" id="PF07728"/>
    </source>
</evidence>
<dbReference type="FunFam" id="3.40.50.300:FF:000582">
    <property type="entry name" value="Midasin"/>
    <property type="match status" value="1"/>
</dbReference>
<dbReference type="Proteomes" id="UP000314294">
    <property type="component" value="Unassembled WGS sequence"/>
</dbReference>
<dbReference type="GO" id="GO:0005524">
    <property type="term" value="F:ATP binding"/>
    <property type="evidence" value="ECO:0007669"/>
    <property type="project" value="UniProtKB-KW"/>
</dbReference>
<dbReference type="SUPFAM" id="SSF52540">
    <property type="entry name" value="P-loop containing nucleoside triphosphate hydrolases"/>
    <property type="match status" value="2"/>
</dbReference>
<dbReference type="Pfam" id="PF07728">
    <property type="entry name" value="AAA_5"/>
    <property type="match status" value="1"/>
</dbReference>
<dbReference type="OrthoDB" id="422220at2759"/>
<proteinExistence type="predicted"/>
<dbReference type="GO" id="GO:0016887">
    <property type="term" value="F:ATP hydrolysis activity"/>
    <property type="evidence" value="ECO:0007669"/>
    <property type="project" value="InterPro"/>
</dbReference>
<keyword evidence="2" id="KW-0067">ATP-binding</keyword>
<dbReference type="PANTHER" id="PTHR48103:SF2">
    <property type="entry name" value="MIDASIN"/>
    <property type="match status" value="1"/>
</dbReference>
<feature type="region of interest" description="Disordered" evidence="3">
    <location>
        <begin position="464"/>
        <end position="484"/>
    </location>
</feature>
<sequence>MENLELSLSSLGTICRHVAKSHNELTQYLSKQIWSQQDRQCILECVAKLLLEKDYTLLIARHLRPLVLDLLERNAERVKAGGKINHDLHERLCVALSKLLGVSPDAQAFAARYFNDAPPVFQRLFFTSEESSAVQYGPRRMKLRDLMGATLRFLQSDCAKFRMLWDWSPCVSQLLTSDVMVRGALEETQQLEVEKALVLANQGSVMWRQEKANKFTRGQVVSEDLSQNVVAVCGVVLPRIVPRQSEQRNPKDLVLVDSTCRNLRRLALAVASQKPVLLEGPIGCGKTALVEFMAAVTGHTKATEILKVQLGDQTDSKMLLGMYRCTDIPGKFVWQPGTLTQAVSKGQWILLEDIDHAPLDVISVLLPLMENKKLMIPGREDCIDVAPGFQFFATRRMYLSGGSWHKPQNSHAALLDKYWTKLQMGNMTREELKKVLISRYPKLTVVSERLLDIYCQLTGERHSDPDTSILPDDSQQLKSEDRGTSLEGRALSLRDNQTFAATRPSAVLLEQLAVCVAKGEPVLLVGETGTGKTSTVQHLARVTGLYALGVT</sequence>
<protein>
    <submittedName>
        <fullName evidence="5">Midasin</fullName>
    </submittedName>
</protein>
<evidence type="ECO:0000256" key="2">
    <source>
        <dbReference type="ARBA" id="ARBA00022840"/>
    </source>
</evidence>
<dbReference type="EMBL" id="SRLO01000021">
    <property type="protein sequence ID" value="TNN85356.1"/>
    <property type="molecule type" value="Genomic_DNA"/>
</dbReference>
<dbReference type="InterPro" id="IPR011704">
    <property type="entry name" value="ATPase_dyneun-rel_AAA"/>
</dbReference>
<dbReference type="GO" id="GO:0000055">
    <property type="term" value="P:ribosomal large subunit export from nucleus"/>
    <property type="evidence" value="ECO:0007669"/>
    <property type="project" value="TreeGrafter"/>
</dbReference>
<gene>
    <name evidence="5" type="primary">MDN1_3</name>
    <name evidence="5" type="ORF">EYF80_004378</name>
</gene>
<dbReference type="GO" id="GO:0000027">
    <property type="term" value="P:ribosomal large subunit assembly"/>
    <property type="evidence" value="ECO:0007669"/>
    <property type="project" value="TreeGrafter"/>
</dbReference>
<organism evidence="5 6">
    <name type="scientific">Liparis tanakae</name>
    <name type="common">Tanaka's snailfish</name>
    <dbReference type="NCBI Taxonomy" id="230148"/>
    <lineage>
        <taxon>Eukaryota</taxon>
        <taxon>Metazoa</taxon>
        <taxon>Chordata</taxon>
        <taxon>Craniata</taxon>
        <taxon>Vertebrata</taxon>
        <taxon>Euteleostomi</taxon>
        <taxon>Actinopterygii</taxon>
        <taxon>Neopterygii</taxon>
        <taxon>Teleostei</taxon>
        <taxon>Neoteleostei</taxon>
        <taxon>Acanthomorphata</taxon>
        <taxon>Eupercaria</taxon>
        <taxon>Perciformes</taxon>
        <taxon>Cottioidei</taxon>
        <taxon>Cottales</taxon>
        <taxon>Liparidae</taxon>
        <taxon>Liparis</taxon>
    </lineage>
</organism>
<dbReference type="CDD" id="cd00009">
    <property type="entry name" value="AAA"/>
    <property type="match status" value="1"/>
</dbReference>
<dbReference type="PANTHER" id="PTHR48103">
    <property type="entry name" value="MIDASIN-RELATED"/>
    <property type="match status" value="1"/>
</dbReference>
<dbReference type="Gene3D" id="3.40.50.300">
    <property type="entry name" value="P-loop containing nucleotide triphosphate hydrolases"/>
    <property type="match status" value="2"/>
</dbReference>
<dbReference type="AlphaFoldDB" id="A0A4Z2J5A1"/>